<feature type="region of interest" description="Disordered" evidence="2">
    <location>
        <begin position="12"/>
        <end position="57"/>
    </location>
</feature>
<dbReference type="CDD" id="cd00590">
    <property type="entry name" value="RRM_SF"/>
    <property type="match status" value="1"/>
</dbReference>
<dbReference type="EMBL" id="UZAE01000090">
    <property type="protein sequence ID" value="VDN96227.1"/>
    <property type="molecule type" value="Genomic_DNA"/>
</dbReference>
<dbReference type="Gene3D" id="3.30.70.330">
    <property type="match status" value="1"/>
</dbReference>
<evidence type="ECO:0000313" key="5">
    <source>
        <dbReference type="Proteomes" id="UP000278807"/>
    </source>
</evidence>
<feature type="compositionally biased region" description="Basic and acidic residues" evidence="2">
    <location>
        <begin position="300"/>
        <end position="310"/>
    </location>
</feature>
<protein>
    <submittedName>
        <fullName evidence="6">RRM domain-containing protein</fullName>
    </submittedName>
</protein>
<feature type="compositionally biased region" description="Basic and acidic residues" evidence="2">
    <location>
        <begin position="324"/>
        <end position="340"/>
    </location>
</feature>
<dbReference type="Pfam" id="PF00076">
    <property type="entry name" value="RRM_1"/>
    <property type="match status" value="1"/>
</dbReference>
<evidence type="ECO:0000259" key="3">
    <source>
        <dbReference type="PROSITE" id="PS50102"/>
    </source>
</evidence>
<keyword evidence="1" id="KW-0694">RNA-binding</keyword>
<proteinExistence type="predicted"/>
<dbReference type="Proteomes" id="UP000278807">
    <property type="component" value="Unassembled WGS sequence"/>
</dbReference>
<dbReference type="AlphaFoldDB" id="A0A0R3T0L9"/>
<name>A0A0R3T0L9_RODNA</name>
<feature type="domain" description="RRM" evidence="3">
    <location>
        <begin position="179"/>
        <end position="253"/>
    </location>
</feature>
<accession>A0A0R3T0L9</accession>
<organism evidence="6">
    <name type="scientific">Rodentolepis nana</name>
    <name type="common">Dwarf tapeworm</name>
    <name type="synonym">Hymenolepis nana</name>
    <dbReference type="NCBI Taxonomy" id="102285"/>
    <lineage>
        <taxon>Eukaryota</taxon>
        <taxon>Metazoa</taxon>
        <taxon>Spiralia</taxon>
        <taxon>Lophotrochozoa</taxon>
        <taxon>Platyhelminthes</taxon>
        <taxon>Cestoda</taxon>
        <taxon>Eucestoda</taxon>
        <taxon>Cyclophyllidea</taxon>
        <taxon>Hymenolepididae</taxon>
        <taxon>Rodentolepis</taxon>
    </lineage>
</organism>
<gene>
    <name evidence="4" type="ORF">HNAJ_LOCUS368</name>
</gene>
<keyword evidence="5" id="KW-1185">Reference proteome</keyword>
<dbReference type="GO" id="GO:0003723">
    <property type="term" value="F:RNA binding"/>
    <property type="evidence" value="ECO:0007669"/>
    <property type="project" value="UniProtKB-UniRule"/>
</dbReference>
<evidence type="ECO:0000313" key="4">
    <source>
        <dbReference type="EMBL" id="VDN96227.1"/>
    </source>
</evidence>
<sequence length="392" mass="44255">MSADIEMRLMDVQEVSKTEPGKKPSKASIRNQKRKAAREAKKALGSTKPSKANLEPRLPSSIVFPENAHDKTLEGEQLLAEIKRRISEKNSQTVRIKPVSKKCSPLLLQTLCPTSIAVRIPSKKNCRQTALEAKTIANDLNGKIFDDRPINAAVCSNSPSDVNNWKSLEQRTLEDFDLSSLFISNLPRFADRSDLAQIFRTADKINFMNMPDGNCKGFCILRYRNRAEALKAFLSRHGTLYRGIPIFVNFEIKPKSKTCAKKIDETIPNDGVIKSTPEPTDQEEMEQSLFVKEAEDVNRKRKALGDKEEVSNEVTQPAKRRRLENRDEGAKDVKKNDKKSVVKKGKKPAAEEVDADFDILKLPEKTKKAKLQPYQLARKKAVKQVKAKPSWK</sequence>
<dbReference type="InterPro" id="IPR000504">
    <property type="entry name" value="RRM_dom"/>
</dbReference>
<evidence type="ECO:0000256" key="1">
    <source>
        <dbReference type="PROSITE-ProRule" id="PRU00176"/>
    </source>
</evidence>
<evidence type="ECO:0000256" key="2">
    <source>
        <dbReference type="SAM" id="MobiDB-lite"/>
    </source>
</evidence>
<dbReference type="SMART" id="SM00360">
    <property type="entry name" value="RRM"/>
    <property type="match status" value="1"/>
</dbReference>
<dbReference type="WBParaSite" id="HNAJ_0000036701-mRNA-1">
    <property type="protein sequence ID" value="HNAJ_0000036701-mRNA-1"/>
    <property type="gene ID" value="HNAJ_0000036701"/>
</dbReference>
<evidence type="ECO:0000313" key="6">
    <source>
        <dbReference type="WBParaSite" id="HNAJ_0000036701-mRNA-1"/>
    </source>
</evidence>
<reference evidence="4 5" key="2">
    <citation type="submission" date="2018-11" db="EMBL/GenBank/DDBJ databases">
        <authorList>
            <consortium name="Pathogen Informatics"/>
        </authorList>
    </citation>
    <scope>NUCLEOTIDE SEQUENCE [LARGE SCALE GENOMIC DNA]</scope>
</reference>
<dbReference type="OrthoDB" id="167718at2759"/>
<feature type="compositionally biased region" description="Basic and acidic residues" evidence="2">
    <location>
        <begin position="12"/>
        <end position="22"/>
    </location>
</feature>
<dbReference type="InterPro" id="IPR035979">
    <property type="entry name" value="RBD_domain_sf"/>
</dbReference>
<dbReference type="STRING" id="102285.A0A0R3T0L9"/>
<reference evidence="6" key="1">
    <citation type="submission" date="2017-02" db="UniProtKB">
        <authorList>
            <consortium name="WormBaseParasite"/>
        </authorList>
    </citation>
    <scope>IDENTIFICATION</scope>
</reference>
<dbReference type="PROSITE" id="PS50102">
    <property type="entry name" value="RRM"/>
    <property type="match status" value="1"/>
</dbReference>
<dbReference type="SUPFAM" id="SSF54928">
    <property type="entry name" value="RNA-binding domain, RBD"/>
    <property type="match status" value="1"/>
</dbReference>
<feature type="region of interest" description="Disordered" evidence="2">
    <location>
        <begin position="300"/>
        <end position="356"/>
    </location>
</feature>
<dbReference type="InterPro" id="IPR012677">
    <property type="entry name" value="Nucleotide-bd_a/b_plait_sf"/>
</dbReference>